<keyword evidence="8" id="KW-0966">Cell projection</keyword>
<dbReference type="GO" id="GO:0007274">
    <property type="term" value="P:neuromuscular synaptic transmission"/>
    <property type="evidence" value="ECO:0007669"/>
    <property type="project" value="TreeGrafter"/>
</dbReference>
<dbReference type="Ensembl" id="ENSTNIT00000008583.1">
    <property type="protein sequence ID" value="ENSTNIP00000008416.1"/>
    <property type="gene ID" value="ENSTNIG00000005706.1"/>
</dbReference>
<dbReference type="Gene3D" id="1.10.287.1490">
    <property type="match status" value="1"/>
</dbReference>
<feature type="region of interest" description="Disordered" evidence="11">
    <location>
        <begin position="1016"/>
        <end position="1040"/>
    </location>
</feature>
<evidence type="ECO:0000256" key="8">
    <source>
        <dbReference type="ARBA" id="ARBA00023273"/>
    </source>
</evidence>
<feature type="coiled-coil region" evidence="10">
    <location>
        <begin position="900"/>
        <end position="1005"/>
    </location>
</feature>
<evidence type="ECO:0000259" key="12">
    <source>
        <dbReference type="PROSITE" id="PS51511"/>
    </source>
</evidence>
<dbReference type="Pfam" id="PF09457">
    <property type="entry name" value="RBD-FIP"/>
    <property type="match status" value="1"/>
</dbReference>
<keyword evidence="14" id="KW-1185">Reference proteome</keyword>
<dbReference type="STRING" id="99883.ENSTNIP00000008416"/>
<dbReference type="InterPro" id="IPR037245">
    <property type="entry name" value="FIP-RBD_C_sf"/>
</dbReference>
<dbReference type="GO" id="GO:0030424">
    <property type="term" value="C:axon"/>
    <property type="evidence" value="ECO:0007669"/>
    <property type="project" value="UniProtKB-SubCell"/>
</dbReference>
<feature type="coiled-coil region" evidence="10">
    <location>
        <begin position="355"/>
        <end position="597"/>
    </location>
</feature>
<feature type="domain" description="FIP-RBD" evidence="12">
    <location>
        <begin position="1075"/>
        <end position="1137"/>
    </location>
</feature>
<evidence type="ECO:0000256" key="9">
    <source>
        <dbReference type="ARBA" id="ARBA00034106"/>
    </source>
</evidence>
<proteinExistence type="predicted"/>
<accession>H3CJI7</accession>
<evidence type="ECO:0000256" key="6">
    <source>
        <dbReference type="ARBA" id="ARBA00023054"/>
    </source>
</evidence>
<dbReference type="GO" id="GO:0098882">
    <property type="term" value="F:structural constituent of presynaptic active zone"/>
    <property type="evidence" value="ECO:0007669"/>
    <property type="project" value="TreeGrafter"/>
</dbReference>
<evidence type="ECO:0000256" key="11">
    <source>
        <dbReference type="SAM" id="MobiDB-lite"/>
    </source>
</evidence>
<dbReference type="SUPFAM" id="SSF144270">
    <property type="entry name" value="Eferin C-derminal domain-like"/>
    <property type="match status" value="1"/>
</dbReference>
<feature type="region of interest" description="Disordered" evidence="11">
    <location>
        <begin position="671"/>
        <end position="692"/>
    </location>
</feature>
<evidence type="ECO:0000256" key="4">
    <source>
        <dbReference type="ARBA" id="ARBA00022553"/>
    </source>
</evidence>
<reference evidence="14" key="1">
    <citation type="journal article" date="2004" name="Nature">
        <title>Genome duplication in the teleost fish Tetraodon nigroviridis reveals the early vertebrate proto-karyotype.</title>
        <authorList>
            <person name="Jaillon O."/>
            <person name="Aury J.-M."/>
            <person name="Brunet F."/>
            <person name="Petit J.-L."/>
            <person name="Stange-Thomann N."/>
            <person name="Mauceli E."/>
            <person name="Bouneau L."/>
            <person name="Fischer C."/>
            <person name="Ozouf-Costaz C."/>
            <person name="Bernot A."/>
            <person name="Nicaud S."/>
            <person name="Jaffe D."/>
            <person name="Fisher S."/>
            <person name="Lutfalla G."/>
            <person name="Dossat C."/>
            <person name="Segurens B."/>
            <person name="Dasilva C."/>
            <person name="Salanoubat M."/>
            <person name="Levy M."/>
            <person name="Boudet N."/>
            <person name="Castellano S."/>
            <person name="Anthouard V."/>
            <person name="Jubin C."/>
            <person name="Castelli V."/>
            <person name="Katinka M."/>
            <person name="Vacherie B."/>
            <person name="Biemont C."/>
            <person name="Skalli Z."/>
            <person name="Cattolico L."/>
            <person name="Poulain J."/>
            <person name="De Berardinis V."/>
            <person name="Cruaud C."/>
            <person name="Duprat S."/>
            <person name="Brottier P."/>
            <person name="Coutanceau J.-P."/>
            <person name="Gouzy J."/>
            <person name="Parra G."/>
            <person name="Lardier G."/>
            <person name="Chapple C."/>
            <person name="McKernan K.J."/>
            <person name="McEwan P."/>
            <person name="Bosak S."/>
            <person name="Kellis M."/>
            <person name="Volff J.-N."/>
            <person name="Guigo R."/>
            <person name="Zody M.C."/>
            <person name="Mesirov J."/>
            <person name="Lindblad-Toh K."/>
            <person name="Birren B."/>
            <person name="Nusbaum C."/>
            <person name="Kahn D."/>
            <person name="Robinson-Rechavi M."/>
            <person name="Laudet V."/>
            <person name="Schachter V."/>
            <person name="Quetier F."/>
            <person name="Saurin W."/>
            <person name="Scarpelli C."/>
            <person name="Wincker P."/>
            <person name="Lander E.S."/>
            <person name="Weissenbach J."/>
            <person name="Roest Crollius H."/>
        </authorList>
    </citation>
    <scope>NUCLEOTIDE SEQUENCE [LARGE SCALE GENOMIC DNA]</scope>
</reference>
<comment type="subcellular location">
    <subcellularLocation>
        <location evidence="1">Cytoplasm</location>
        <location evidence="1">Cytoskeleton</location>
    </subcellularLocation>
    <subcellularLocation>
        <location evidence="9">Presynapse</location>
    </subcellularLocation>
</comment>
<dbReference type="AlphaFoldDB" id="H3CJI7"/>
<keyword evidence="2" id="KW-0813">Transport</keyword>
<feature type="compositionally biased region" description="Low complexity" evidence="11">
    <location>
        <begin position="15"/>
        <end position="36"/>
    </location>
</feature>
<keyword evidence="5" id="KW-0770">Synapse</keyword>
<evidence type="ECO:0000256" key="3">
    <source>
        <dbReference type="ARBA" id="ARBA00022490"/>
    </source>
</evidence>
<dbReference type="InterPro" id="IPR019323">
    <property type="entry name" value="ELKS/CAST"/>
</dbReference>
<dbReference type="HOGENOM" id="CLU_009304_0_0_1"/>
<keyword evidence="6 10" id="KW-0175">Coiled coil</keyword>
<organism evidence="13 14">
    <name type="scientific">Tetraodon nigroviridis</name>
    <name type="common">Spotted green pufferfish</name>
    <name type="synonym">Chelonodon nigroviridis</name>
    <dbReference type="NCBI Taxonomy" id="99883"/>
    <lineage>
        <taxon>Eukaryota</taxon>
        <taxon>Metazoa</taxon>
        <taxon>Chordata</taxon>
        <taxon>Craniata</taxon>
        <taxon>Vertebrata</taxon>
        <taxon>Euteleostomi</taxon>
        <taxon>Actinopterygii</taxon>
        <taxon>Neopterygii</taxon>
        <taxon>Teleostei</taxon>
        <taxon>Neoteleostei</taxon>
        <taxon>Acanthomorphata</taxon>
        <taxon>Eupercaria</taxon>
        <taxon>Tetraodontiformes</taxon>
        <taxon>Tetradontoidea</taxon>
        <taxon>Tetraodontidae</taxon>
        <taxon>Tetraodon</taxon>
    </lineage>
</organism>
<feature type="compositionally biased region" description="Polar residues" evidence="11">
    <location>
        <begin position="1022"/>
        <end position="1040"/>
    </location>
</feature>
<sequence length="1145" mass="130675">MYGSSRSVSKLEVVGSNGNGSASGSPGRSPRLPRSPRLGHRRNSSSSSTGGLTGSGKTLSMENIQSMNAAYATGGPTYFADTAEDPVGIGSLGSGLNPSLPKNTMTLGPIWGEIMHFVASVLCGNNLSFRKTCVCRLLISFKKQNVLPVFFQSISQHCFQQESEHSKTDLRLRQKPFSEKNCFKKKKEEKVARGKALISRENEIPPPEVTREAGVGKERAFWFVLWKQNPRKFQLEHQHFQRTMQALQDELRIQRDLNQLLQSDYSESGHLGNRAIPPQEMTEENFLRLHGEYERQVKELFLLRKTVEEMELRIDTQKHTLTARDESIKKLLEMLQSKGLSSRAAEEDHEQTRRLADAEMTIHQLEGLLEQKDKETLQLREELHRRYEAAPESTKTKLQTVIEMKDAKISSLERGMRELEEEVNMLKSNGALSSEEREEEIKQMEVYRSHSKFMKNKVEQLKEELTQNQSENEELRQRVNQLQQEVSGAKQDLSRKDSELLAFRTKLETLTNQFSDSKQHVDVLKESLAAKEQRAAILQTEVDALRVRLEEKESLLSKKSQQISELTEEKSTQHGEITDLKDMLDAKERKVNVLQKKKLKSVNSMLHKQRKQRLDLKSSCFVIHATSETKKQHVVKLYFCLQGYRKATKSILIQWELSQEDRKSRLCCTGHAKTGKDQKRKGTSFQGGRSEKTTSVLDLKEKASSLASSSVKKDNRLKCLEIGLEQKREECVQLENQLKKAQSAAAEIQASAELSVRISLEQEVAQHKEDAGKAQSEVERLLEILKETENEKNDKEKKIHELESLNSKAKIKDLDVRVENREKRGTFEKKAQSLALLLEARTKMDLSVMETRSLNSQSFIKGDRMTEFHREQTATARDVAQMHEKLKQVEIKKLQCNCQVEDLLVAMEKVKQELEVMKAKLSSTQLSLAEKEGHLTALRAERRKHLEEVLEMKQEALLAAISEKDANIALLELSSSKKKKTQEEVAALKREKDSLVHQLKQQTQNRMKLMADNYDDDHLKVSSPNSEQPNNHKPSPDQTLSSLLDLNQNRSKLKLYISHLTSLCQERDPIILQDFTPPPAYHRSDSASWHTQLRSMTQEQLEAELALCESEGAELQEYANQVLQQIADRCPDILEQVVNALEDSC</sequence>
<dbReference type="OMA" id="IRSMERH"/>
<dbReference type="PANTHER" id="PTHR18861:SF1">
    <property type="entry name" value="ELKS_RAB6-INTERACTING_CAST FAMILY MEMBER 1"/>
    <property type="match status" value="1"/>
</dbReference>
<evidence type="ECO:0000256" key="10">
    <source>
        <dbReference type="SAM" id="Coils"/>
    </source>
</evidence>
<reference evidence="13" key="3">
    <citation type="submission" date="2025-09" db="UniProtKB">
        <authorList>
            <consortium name="Ensembl"/>
        </authorList>
    </citation>
    <scope>IDENTIFICATION</scope>
</reference>
<dbReference type="PROSITE" id="PS51511">
    <property type="entry name" value="FIP_RBD"/>
    <property type="match status" value="1"/>
</dbReference>
<evidence type="ECO:0000256" key="2">
    <source>
        <dbReference type="ARBA" id="ARBA00022448"/>
    </source>
</evidence>
<evidence type="ECO:0000313" key="14">
    <source>
        <dbReference type="Proteomes" id="UP000007303"/>
    </source>
</evidence>
<protein>
    <submittedName>
        <fullName evidence="13">ELKS/RAB6-interacting/CAST family member 1</fullName>
    </submittedName>
</protein>
<feature type="region of interest" description="Disordered" evidence="11">
    <location>
        <begin position="1"/>
        <end position="58"/>
    </location>
</feature>
<dbReference type="Proteomes" id="UP000007303">
    <property type="component" value="Unassembled WGS sequence"/>
</dbReference>
<evidence type="ECO:0000313" key="13">
    <source>
        <dbReference type="Ensembl" id="ENSTNIP00000008416.1"/>
    </source>
</evidence>
<keyword evidence="7" id="KW-0206">Cytoskeleton</keyword>
<name>H3CJI7_TETNG</name>
<keyword evidence="3" id="KW-0963">Cytoplasm</keyword>
<dbReference type="Gene3D" id="1.20.5.2440">
    <property type="match status" value="1"/>
</dbReference>
<dbReference type="GO" id="GO:0048788">
    <property type="term" value="C:cytoskeleton of presynaptic active zone"/>
    <property type="evidence" value="ECO:0007669"/>
    <property type="project" value="TreeGrafter"/>
</dbReference>
<dbReference type="Pfam" id="PF10174">
    <property type="entry name" value="Cast"/>
    <property type="match status" value="1"/>
</dbReference>
<dbReference type="GeneTree" id="ENSGT00650000093320"/>
<feature type="compositionally biased region" description="Low complexity" evidence="11">
    <location>
        <begin position="44"/>
        <end position="58"/>
    </location>
</feature>
<keyword evidence="4" id="KW-0597">Phosphoprotein</keyword>
<dbReference type="InterPro" id="IPR019018">
    <property type="entry name" value="Rab-bd_FIP-RBD"/>
</dbReference>
<reference evidence="13" key="2">
    <citation type="submission" date="2025-08" db="UniProtKB">
        <authorList>
            <consortium name="Ensembl"/>
        </authorList>
    </citation>
    <scope>IDENTIFICATION</scope>
</reference>
<evidence type="ECO:0000256" key="5">
    <source>
        <dbReference type="ARBA" id="ARBA00023018"/>
    </source>
</evidence>
<feature type="coiled-coil region" evidence="10">
    <location>
        <begin position="717"/>
        <end position="812"/>
    </location>
</feature>
<evidence type="ECO:0000256" key="7">
    <source>
        <dbReference type="ARBA" id="ARBA00023212"/>
    </source>
</evidence>
<dbReference type="PANTHER" id="PTHR18861">
    <property type="entry name" value="ELKS/RAB6-INTERACTING/CAST PROTEIN"/>
    <property type="match status" value="1"/>
</dbReference>
<dbReference type="GO" id="GO:0048167">
    <property type="term" value="P:regulation of synaptic plasticity"/>
    <property type="evidence" value="ECO:0007669"/>
    <property type="project" value="TreeGrafter"/>
</dbReference>
<dbReference type="InParanoid" id="H3CJI7"/>
<evidence type="ECO:0000256" key="1">
    <source>
        <dbReference type="ARBA" id="ARBA00004245"/>
    </source>
</evidence>